<dbReference type="PANTHER" id="PTHR33048">
    <property type="entry name" value="PTH11-LIKE INTEGRAL MEMBRANE PROTEIN (AFU_ORTHOLOGUE AFUA_5G11245)"/>
    <property type="match status" value="1"/>
</dbReference>
<evidence type="ECO:0000256" key="1">
    <source>
        <dbReference type="ARBA" id="ARBA00004141"/>
    </source>
</evidence>
<feature type="domain" description="Rhodopsin" evidence="8">
    <location>
        <begin position="4"/>
        <end position="210"/>
    </location>
</feature>
<organism evidence="9 10">
    <name type="scientific">Lophiostoma macrostomum CBS 122681</name>
    <dbReference type="NCBI Taxonomy" id="1314788"/>
    <lineage>
        <taxon>Eukaryota</taxon>
        <taxon>Fungi</taxon>
        <taxon>Dikarya</taxon>
        <taxon>Ascomycota</taxon>
        <taxon>Pezizomycotina</taxon>
        <taxon>Dothideomycetes</taxon>
        <taxon>Pleosporomycetidae</taxon>
        <taxon>Pleosporales</taxon>
        <taxon>Lophiostomataceae</taxon>
        <taxon>Lophiostoma</taxon>
    </lineage>
</organism>
<proteinExistence type="inferred from homology"/>
<reference evidence="9" key="1">
    <citation type="journal article" date="2020" name="Stud. Mycol.">
        <title>101 Dothideomycetes genomes: a test case for predicting lifestyles and emergence of pathogens.</title>
        <authorList>
            <person name="Haridas S."/>
            <person name="Albert R."/>
            <person name="Binder M."/>
            <person name="Bloem J."/>
            <person name="Labutti K."/>
            <person name="Salamov A."/>
            <person name="Andreopoulos B."/>
            <person name="Baker S."/>
            <person name="Barry K."/>
            <person name="Bills G."/>
            <person name="Bluhm B."/>
            <person name="Cannon C."/>
            <person name="Castanera R."/>
            <person name="Culley D."/>
            <person name="Daum C."/>
            <person name="Ezra D."/>
            <person name="Gonzalez J."/>
            <person name="Henrissat B."/>
            <person name="Kuo A."/>
            <person name="Liang C."/>
            <person name="Lipzen A."/>
            <person name="Lutzoni F."/>
            <person name="Magnuson J."/>
            <person name="Mondo S."/>
            <person name="Nolan M."/>
            <person name="Ohm R."/>
            <person name="Pangilinan J."/>
            <person name="Park H.-J."/>
            <person name="Ramirez L."/>
            <person name="Alfaro M."/>
            <person name="Sun H."/>
            <person name="Tritt A."/>
            <person name="Yoshinaga Y."/>
            <person name="Zwiers L.-H."/>
            <person name="Turgeon B."/>
            <person name="Goodwin S."/>
            <person name="Spatafora J."/>
            <person name="Crous P."/>
            <person name="Grigoriev I."/>
        </authorList>
    </citation>
    <scope>NUCLEOTIDE SEQUENCE</scope>
    <source>
        <strain evidence="9">CBS 122681</strain>
    </source>
</reference>
<evidence type="ECO:0000256" key="4">
    <source>
        <dbReference type="ARBA" id="ARBA00023136"/>
    </source>
</evidence>
<dbReference type="Pfam" id="PF20684">
    <property type="entry name" value="Fung_rhodopsin"/>
    <property type="match status" value="1"/>
</dbReference>
<dbReference type="InterPro" id="IPR049326">
    <property type="entry name" value="Rhodopsin_dom_fungi"/>
</dbReference>
<keyword evidence="10" id="KW-1185">Reference proteome</keyword>
<name>A0A6A6TCE4_9PLEO</name>
<dbReference type="Proteomes" id="UP000799324">
    <property type="component" value="Unassembled WGS sequence"/>
</dbReference>
<accession>A0A6A6TCE4</accession>
<comment type="subcellular location">
    <subcellularLocation>
        <location evidence="1">Membrane</location>
        <topology evidence="1">Multi-pass membrane protein</topology>
    </subcellularLocation>
</comment>
<evidence type="ECO:0000256" key="2">
    <source>
        <dbReference type="ARBA" id="ARBA00022692"/>
    </source>
</evidence>
<gene>
    <name evidence="9" type="ORF">K491DRAFT_777825</name>
</gene>
<evidence type="ECO:0000256" key="3">
    <source>
        <dbReference type="ARBA" id="ARBA00022989"/>
    </source>
</evidence>
<feature type="transmembrane region" description="Helical" evidence="7">
    <location>
        <begin position="114"/>
        <end position="136"/>
    </location>
</feature>
<evidence type="ECO:0000313" key="9">
    <source>
        <dbReference type="EMBL" id="KAF2656598.1"/>
    </source>
</evidence>
<dbReference type="AlphaFoldDB" id="A0A6A6TCE4"/>
<feature type="transmembrane region" description="Helical" evidence="7">
    <location>
        <begin position="28"/>
        <end position="52"/>
    </location>
</feature>
<feature type="compositionally biased region" description="Low complexity" evidence="6">
    <location>
        <begin position="254"/>
        <end position="265"/>
    </location>
</feature>
<feature type="region of interest" description="Disordered" evidence="6">
    <location>
        <begin position="236"/>
        <end position="290"/>
    </location>
</feature>
<evidence type="ECO:0000259" key="8">
    <source>
        <dbReference type="Pfam" id="PF20684"/>
    </source>
</evidence>
<dbReference type="PANTHER" id="PTHR33048:SF146">
    <property type="entry name" value="INTEGRAL MEMBRANE PROTEIN"/>
    <property type="match status" value="1"/>
</dbReference>
<dbReference type="GO" id="GO:0016020">
    <property type="term" value="C:membrane"/>
    <property type="evidence" value="ECO:0007669"/>
    <property type="project" value="UniProtKB-SubCell"/>
</dbReference>
<dbReference type="OrthoDB" id="5329176at2759"/>
<evidence type="ECO:0000313" key="10">
    <source>
        <dbReference type="Proteomes" id="UP000799324"/>
    </source>
</evidence>
<feature type="transmembrane region" description="Helical" evidence="7">
    <location>
        <begin position="64"/>
        <end position="86"/>
    </location>
</feature>
<protein>
    <recommendedName>
        <fullName evidence="8">Rhodopsin domain-containing protein</fullName>
    </recommendedName>
</protein>
<keyword evidence="2 7" id="KW-0812">Transmembrane</keyword>
<evidence type="ECO:0000256" key="7">
    <source>
        <dbReference type="SAM" id="Phobius"/>
    </source>
</evidence>
<feature type="transmembrane region" description="Helical" evidence="7">
    <location>
        <begin position="148"/>
        <end position="169"/>
    </location>
</feature>
<comment type="similarity">
    <text evidence="5">Belongs to the SAT4 family.</text>
</comment>
<sequence length="290" mass="32931">MELYAVAKGFGRHSKFLSTNSLVQALKYMQIGVVMATFAILSIKVSVCFFLLALLRDTHKRFRLFIWILMAFTTITTFIGLLLWGLQAHPIEKLWDPRVKGSRGSSHDFLHVVYVFYAFNLFTDAVYSLTPIWFLWNIQISKKKKYSIWAMMGSGLLLVAVVSMCIAFAPEFLEIEDITWALVPEFIADSTQRHLSGIIANLPALYMLMNRAHSPTPPSSTPSSRISKLLRGFARSDSKPSQSSLGSIRKDKVVQVSNQQRQSQNPYSMRIETDEEIPLKERAVRPSGFQ</sequence>
<evidence type="ECO:0000256" key="6">
    <source>
        <dbReference type="SAM" id="MobiDB-lite"/>
    </source>
</evidence>
<evidence type="ECO:0000256" key="5">
    <source>
        <dbReference type="ARBA" id="ARBA00038359"/>
    </source>
</evidence>
<dbReference type="EMBL" id="MU004334">
    <property type="protein sequence ID" value="KAF2656598.1"/>
    <property type="molecule type" value="Genomic_DNA"/>
</dbReference>
<dbReference type="InterPro" id="IPR052337">
    <property type="entry name" value="SAT4-like"/>
</dbReference>
<keyword evidence="4 7" id="KW-0472">Membrane</keyword>
<keyword evidence="3 7" id="KW-1133">Transmembrane helix</keyword>